<evidence type="ECO:0000313" key="2">
    <source>
        <dbReference type="Proteomes" id="UP000799324"/>
    </source>
</evidence>
<protein>
    <submittedName>
        <fullName evidence="1">Uncharacterized protein</fullName>
    </submittedName>
</protein>
<dbReference type="OrthoDB" id="10474378at2759"/>
<proteinExistence type="predicted"/>
<reference evidence="1" key="1">
    <citation type="journal article" date="2020" name="Stud. Mycol.">
        <title>101 Dothideomycetes genomes: a test case for predicting lifestyles and emergence of pathogens.</title>
        <authorList>
            <person name="Haridas S."/>
            <person name="Albert R."/>
            <person name="Binder M."/>
            <person name="Bloem J."/>
            <person name="Labutti K."/>
            <person name="Salamov A."/>
            <person name="Andreopoulos B."/>
            <person name="Baker S."/>
            <person name="Barry K."/>
            <person name="Bills G."/>
            <person name="Bluhm B."/>
            <person name="Cannon C."/>
            <person name="Castanera R."/>
            <person name="Culley D."/>
            <person name="Daum C."/>
            <person name="Ezra D."/>
            <person name="Gonzalez J."/>
            <person name="Henrissat B."/>
            <person name="Kuo A."/>
            <person name="Liang C."/>
            <person name="Lipzen A."/>
            <person name="Lutzoni F."/>
            <person name="Magnuson J."/>
            <person name="Mondo S."/>
            <person name="Nolan M."/>
            <person name="Ohm R."/>
            <person name="Pangilinan J."/>
            <person name="Park H.-J."/>
            <person name="Ramirez L."/>
            <person name="Alfaro M."/>
            <person name="Sun H."/>
            <person name="Tritt A."/>
            <person name="Yoshinaga Y."/>
            <person name="Zwiers L.-H."/>
            <person name="Turgeon B."/>
            <person name="Goodwin S."/>
            <person name="Spatafora J."/>
            <person name="Crous P."/>
            <person name="Grigoriev I."/>
        </authorList>
    </citation>
    <scope>NUCLEOTIDE SEQUENCE</scope>
    <source>
        <strain evidence="1">CBS 122681</strain>
    </source>
</reference>
<gene>
    <name evidence="1" type="ORF">K491DRAFT_784178</name>
</gene>
<dbReference type="AlphaFoldDB" id="A0A6A6SQ31"/>
<organism evidence="1 2">
    <name type="scientific">Lophiostoma macrostomum CBS 122681</name>
    <dbReference type="NCBI Taxonomy" id="1314788"/>
    <lineage>
        <taxon>Eukaryota</taxon>
        <taxon>Fungi</taxon>
        <taxon>Dikarya</taxon>
        <taxon>Ascomycota</taxon>
        <taxon>Pezizomycotina</taxon>
        <taxon>Dothideomycetes</taxon>
        <taxon>Pleosporomycetidae</taxon>
        <taxon>Pleosporales</taxon>
        <taxon>Lophiostomataceae</taxon>
        <taxon>Lophiostoma</taxon>
    </lineage>
</organism>
<evidence type="ECO:0000313" key="1">
    <source>
        <dbReference type="EMBL" id="KAF2648274.1"/>
    </source>
</evidence>
<name>A0A6A6SQ31_9PLEO</name>
<keyword evidence="2" id="KW-1185">Reference proteome</keyword>
<dbReference type="EMBL" id="MU004547">
    <property type="protein sequence ID" value="KAF2648274.1"/>
    <property type="molecule type" value="Genomic_DNA"/>
</dbReference>
<dbReference type="Proteomes" id="UP000799324">
    <property type="component" value="Unassembled WGS sequence"/>
</dbReference>
<accession>A0A6A6SQ31</accession>
<sequence length="267" mass="30830">MHSWRSGNNMTRQPRHQLGTANDLMSLRYPHEWVTLKDLPVGQIFWAALKHPHHPHVTNRLYLVIDRIVQTVGDQIDYVAIAVIALETNGGLGASCYSAADQAYLMGFRIQSSEIAYDNADGPNVFEHHERDVDKSDRRNFYITDWSTPDWTLLPNTVADLTTVLVIQAPSVLCRKTGNLSLQSYYKIAEVYVERLQFLDPEIHSAIMVRRTPKIPVNRQVTPYRAPPRRYQHNINPQPVIYDPLRSPFQFTWLRNRHGEDDSDNDE</sequence>